<dbReference type="FunFam" id="3.40.50.620:FF:000009">
    <property type="entry name" value="Cysteine--tRNA ligase"/>
    <property type="match status" value="1"/>
</dbReference>
<feature type="short sequence motif" description="'HIGH' region" evidence="13">
    <location>
        <begin position="31"/>
        <end position="41"/>
    </location>
</feature>
<evidence type="ECO:0000256" key="2">
    <source>
        <dbReference type="ARBA" id="ARBA00005594"/>
    </source>
</evidence>
<dbReference type="HAMAP" id="MF_00041">
    <property type="entry name" value="Cys_tRNA_synth"/>
    <property type="match status" value="1"/>
</dbReference>
<evidence type="ECO:0000256" key="5">
    <source>
        <dbReference type="ARBA" id="ARBA00022598"/>
    </source>
</evidence>
<dbReference type="PANTHER" id="PTHR10890:SF3">
    <property type="entry name" value="CYSTEINE--TRNA LIGASE, CYTOPLASMIC"/>
    <property type="match status" value="1"/>
</dbReference>
<dbReference type="SUPFAM" id="SSF52374">
    <property type="entry name" value="Nucleotidylyl transferase"/>
    <property type="match status" value="1"/>
</dbReference>
<dbReference type="PANTHER" id="PTHR10890">
    <property type="entry name" value="CYSTEINYL-TRNA SYNTHETASE"/>
    <property type="match status" value="1"/>
</dbReference>
<dbReference type="GO" id="GO:0006423">
    <property type="term" value="P:cysteinyl-tRNA aminoacylation"/>
    <property type="evidence" value="ECO:0007669"/>
    <property type="project" value="UniProtKB-UniRule"/>
</dbReference>
<evidence type="ECO:0000256" key="14">
    <source>
        <dbReference type="SAM" id="Coils"/>
    </source>
</evidence>
<name>A0A1T4JPW8_9LACT</name>
<evidence type="ECO:0000256" key="4">
    <source>
        <dbReference type="ARBA" id="ARBA00022490"/>
    </source>
</evidence>
<dbReference type="GO" id="GO:0004817">
    <property type="term" value="F:cysteine-tRNA ligase activity"/>
    <property type="evidence" value="ECO:0007669"/>
    <property type="project" value="UniProtKB-UniRule"/>
</dbReference>
<feature type="coiled-coil region" evidence="14">
    <location>
        <begin position="315"/>
        <end position="372"/>
    </location>
</feature>
<dbReference type="OrthoDB" id="9815130at2"/>
<keyword evidence="9 13" id="KW-0067">ATP-binding</keyword>
<dbReference type="NCBIfam" id="TIGR00435">
    <property type="entry name" value="cysS"/>
    <property type="match status" value="1"/>
</dbReference>
<evidence type="ECO:0000256" key="3">
    <source>
        <dbReference type="ARBA" id="ARBA00011245"/>
    </source>
</evidence>
<feature type="short sequence motif" description="'KMSKS' region" evidence="13">
    <location>
        <begin position="272"/>
        <end position="276"/>
    </location>
</feature>
<keyword evidence="11 13" id="KW-0030">Aminoacyl-tRNA synthetase</keyword>
<evidence type="ECO:0000256" key="11">
    <source>
        <dbReference type="ARBA" id="ARBA00023146"/>
    </source>
</evidence>
<sequence length="475" mass="54873">MAIQIYNTLTRTKEIFKPIVEGKVNFYVCGPTVYNYIHIGNARSAVSFDTIRRYLIYRGYEVNYVSNFTDVDDKIIKAASEEGITPEAIADKYIQAFKEDTAAINVMPATLHPRVMENISDIIEFIQVLIEKGYAYESSGDVYFKTSSFDKYGQLSDQSIDELLVGASERVQDLIAERKNDPLDFALWKQAKPGEIHWHSPWGEGRPGWHIECSVMATKYLGETIDIHGGGQDLQFPHHENEIAQSECATGHTFSNYWMHNGFVTIGQDDEKMSKSLGNFVLLRDLINEVDPLVVRFLLATVHYRRPLRFDEKSIHDATTNLERLKEVNRRLKHRLEDAVEQDLTEQDQKFKQAIREKIEQFEAEMDNDFQAGNALTVIFDLTKVMNKYLEASVVNREVIEWMQSKFEQLMSIFGIIFKETETLEEEIEQLIEERNQARKERNFAKADEIREQLKAQGILLDDTPQGTTWKRVTT</sequence>
<keyword evidence="14" id="KW-0175">Coiled coil</keyword>
<comment type="cofactor">
    <cofactor evidence="13">
        <name>Zn(2+)</name>
        <dbReference type="ChEBI" id="CHEBI:29105"/>
    </cofactor>
    <text evidence="13">Binds 1 zinc ion per subunit.</text>
</comment>
<keyword evidence="17" id="KW-1185">Reference proteome</keyword>
<comment type="subcellular location">
    <subcellularLocation>
        <location evidence="1 13">Cytoplasm</location>
    </subcellularLocation>
</comment>
<dbReference type="InterPro" id="IPR015803">
    <property type="entry name" value="Cys-tRNA-ligase"/>
</dbReference>
<dbReference type="Gene3D" id="1.20.120.1910">
    <property type="entry name" value="Cysteine-tRNA ligase, C-terminal anti-codon recognition domain"/>
    <property type="match status" value="1"/>
</dbReference>
<dbReference type="Pfam" id="PF09190">
    <property type="entry name" value="DALR_2"/>
    <property type="match status" value="1"/>
</dbReference>
<dbReference type="SUPFAM" id="SSF47323">
    <property type="entry name" value="Anticodon-binding domain of a subclass of class I aminoacyl-tRNA synthetases"/>
    <property type="match status" value="1"/>
</dbReference>
<feature type="binding site" evidence="13">
    <location>
        <position position="238"/>
    </location>
    <ligand>
        <name>Zn(2+)</name>
        <dbReference type="ChEBI" id="CHEBI:29105"/>
    </ligand>
</feature>
<dbReference type="EMBL" id="FUWO01000002">
    <property type="protein sequence ID" value="SJZ32151.1"/>
    <property type="molecule type" value="Genomic_DNA"/>
</dbReference>
<dbReference type="InterPro" id="IPR056411">
    <property type="entry name" value="CysS_C"/>
</dbReference>
<evidence type="ECO:0000256" key="13">
    <source>
        <dbReference type="HAMAP-Rule" id="MF_00041"/>
    </source>
</evidence>
<dbReference type="InterPro" id="IPR024909">
    <property type="entry name" value="Cys-tRNA/MSH_ligase"/>
</dbReference>
<comment type="similarity">
    <text evidence="2 13">Belongs to the class-I aminoacyl-tRNA synthetase family.</text>
</comment>
<dbReference type="Gene3D" id="3.40.50.620">
    <property type="entry name" value="HUPs"/>
    <property type="match status" value="1"/>
</dbReference>
<evidence type="ECO:0000256" key="10">
    <source>
        <dbReference type="ARBA" id="ARBA00022917"/>
    </source>
</evidence>
<protein>
    <recommendedName>
        <fullName evidence="13">Cysteine--tRNA ligase</fullName>
        <ecNumber evidence="13">6.1.1.16</ecNumber>
    </recommendedName>
    <alternativeName>
        <fullName evidence="13">Cysteinyl-tRNA synthetase</fullName>
        <shortName evidence="13">CysRS</shortName>
    </alternativeName>
</protein>
<dbReference type="Proteomes" id="UP000189941">
    <property type="component" value="Unassembled WGS sequence"/>
</dbReference>
<reference evidence="17" key="1">
    <citation type="submission" date="2017-02" db="EMBL/GenBank/DDBJ databases">
        <authorList>
            <person name="Varghese N."/>
            <person name="Submissions S."/>
        </authorList>
    </citation>
    <scope>NUCLEOTIDE SEQUENCE [LARGE SCALE GENOMIC DNA]</scope>
    <source>
        <strain evidence="17">DSM 15739</strain>
    </source>
</reference>
<evidence type="ECO:0000313" key="17">
    <source>
        <dbReference type="Proteomes" id="UP000189941"/>
    </source>
</evidence>
<keyword evidence="5 13" id="KW-0436">Ligase</keyword>
<accession>A0A1T4JPW8</accession>
<evidence type="ECO:0000256" key="7">
    <source>
        <dbReference type="ARBA" id="ARBA00022741"/>
    </source>
</evidence>
<proteinExistence type="inferred from homology"/>
<dbReference type="Pfam" id="PF01406">
    <property type="entry name" value="tRNA-synt_1e"/>
    <property type="match status" value="1"/>
</dbReference>
<dbReference type="PRINTS" id="PR00983">
    <property type="entry name" value="TRNASYNTHCYS"/>
</dbReference>
<dbReference type="InterPro" id="IPR014729">
    <property type="entry name" value="Rossmann-like_a/b/a_fold"/>
</dbReference>
<dbReference type="AlphaFoldDB" id="A0A1T4JPW8"/>
<dbReference type="GO" id="GO:0005524">
    <property type="term" value="F:ATP binding"/>
    <property type="evidence" value="ECO:0007669"/>
    <property type="project" value="UniProtKB-UniRule"/>
</dbReference>
<dbReference type="CDD" id="cd00672">
    <property type="entry name" value="CysRS_core"/>
    <property type="match status" value="1"/>
</dbReference>
<feature type="binding site" evidence="13">
    <location>
        <position position="213"/>
    </location>
    <ligand>
        <name>Zn(2+)</name>
        <dbReference type="ChEBI" id="CHEBI:29105"/>
    </ligand>
</feature>
<dbReference type="InterPro" id="IPR015273">
    <property type="entry name" value="Cys-tRNA-synt_Ia_DALR"/>
</dbReference>
<keyword evidence="10 13" id="KW-0648">Protein biosynthesis</keyword>
<feature type="binding site" evidence="13">
    <location>
        <position position="242"/>
    </location>
    <ligand>
        <name>Zn(2+)</name>
        <dbReference type="ChEBI" id="CHEBI:29105"/>
    </ligand>
</feature>
<keyword evidence="7 13" id="KW-0547">Nucleotide-binding</keyword>
<evidence type="ECO:0000256" key="12">
    <source>
        <dbReference type="ARBA" id="ARBA00047398"/>
    </source>
</evidence>
<comment type="subunit">
    <text evidence="3 13">Monomer.</text>
</comment>
<evidence type="ECO:0000313" key="16">
    <source>
        <dbReference type="EMBL" id="SJZ32151.1"/>
    </source>
</evidence>
<dbReference type="SMART" id="SM00840">
    <property type="entry name" value="DALR_2"/>
    <property type="match status" value="1"/>
</dbReference>
<keyword evidence="4 13" id="KW-0963">Cytoplasm</keyword>
<dbReference type="GO" id="GO:0005829">
    <property type="term" value="C:cytosol"/>
    <property type="evidence" value="ECO:0007669"/>
    <property type="project" value="TreeGrafter"/>
</dbReference>
<evidence type="ECO:0000256" key="6">
    <source>
        <dbReference type="ARBA" id="ARBA00022723"/>
    </source>
</evidence>
<keyword evidence="8 13" id="KW-0862">Zinc</keyword>
<evidence type="ECO:0000256" key="1">
    <source>
        <dbReference type="ARBA" id="ARBA00004496"/>
    </source>
</evidence>
<feature type="binding site" evidence="13">
    <location>
        <position position="275"/>
    </location>
    <ligand>
        <name>ATP</name>
        <dbReference type="ChEBI" id="CHEBI:30616"/>
    </ligand>
</feature>
<dbReference type="Pfam" id="PF23493">
    <property type="entry name" value="CysS_C"/>
    <property type="match status" value="1"/>
</dbReference>
<feature type="coiled-coil region" evidence="14">
    <location>
        <begin position="421"/>
        <end position="448"/>
    </location>
</feature>
<evidence type="ECO:0000256" key="9">
    <source>
        <dbReference type="ARBA" id="ARBA00022840"/>
    </source>
</evidence>
<comment type="catalytic activity">
    <reaction evidence="12 13">
        <text>tRNA(Cys) + L-cysteine + ATP = L-cysteinyl-tRNA(Cys) + AMP + diphosphate</text>
        <dbReference type="Rhea" id="RHEA:17773"/>
        <dbReference type="Rhea" id="RHEA-COMP:9661"/>
        <dbReference type="Rhea" id="RHEA-COMP:9679"/>
        <dbReference type="ChEBI" id="CHEBI:30616"/>
        <dbReference type="ChEBI" id="CHEBI:33019"/>
        <dbReference type="ChEBI" id="CHEBI:35235"/>
        <dbReference type="ChEBI" id="CHEBI:78442"/>
        <dbReference type="ChEBI" id="CHEBI:78517"/>
        <dbReference type="ChEBI" id="CHEBI:456215"/>
        <dbReference type="EC" id="6.1.1.16"/>
    </reaction>
</comment>
<evidence type="ECO:0000259" key="15">
    <source>
        <dbReference type="SMART" id="SM00840"/>
    </source>
</evidence>
<feature type="binding site" evidence="13">
    <location>
        <position position="29"/>
    </location>
    <ligand>
        <name>Zn(2+)</name>
        <dbReference type="ChEBI" id="CHEBI:29105"/>
    </ligand>
</feature>
<dbReference type="EC" id="6.1.1.16" evidence="13"/>
<dbReference type="GO" id="GO:0008270">
    <property type="term" value="F:zinc ion binding"/>
    <property type="evidence" value="ECO:0007669"/>
    <property type="project" value="UniProtKB-UniRule"/>
</dbReference>
<keyword evidence="6 13" id="KW-0479">Metal-binding</keyword>
<organism evidence="16 17">
    <name type="scientific">Globicatella sulfidifaciens DSM 15739</name>
    <dbReference type="NCBI Taxonomy" id="1121925"/>
    <lineage>
        <taxon>Bacteria</taxon>
        <taxon>Bacillati</taxon>
        <taxon>Bacillota</taxon>
        <taxon>Bacilli</taxon>
        <taxon>Lactobacillales</taxon>
        <taxon>Aerococcaceae</taxon>
        <taxon>Globicatella</taxon>
    </lineage>
</organism>
<dbReference type="STRING" id="1121925.SAMN02746011_00266"/>
<dbReference type="RefSeq" id="WP_078755129.1">
    <property type="nucleotide sequence ID" value="NZ_FUWO01000002.1"/>
</dbReference>
<evidence type="ECO:0000256" key="8">
    <source>
        <dbReference type="ARBA" id="ARBA00022833"/>
    </source>
</evidence>
<dbReference type="InterPro" id="IPR032678">
    <property type="entry name" value="tRNA-synt_1_cat_dom"/>
</dbReference>
<feature type="domain" description="Cysteinyl-tRNA synthetase class Ia DALR" evidence="15">
    <location>
        <begin position="361"/>
        <end position="425"/>
    </location>
</feature>
<dbReference type="InterPro" id="IPR009080">
    <property type="entry name" value="tRNAsynth_Ia_anticodon-bd"/>
</dbReference>
<gene>
    <name evidence="13" type="primary">cysS</name>
    <name evidence="16" type="ORF">SAMN02746011_00266</name>
</gene>